<reference evidence="3" key="1">
    <citation type="journal article" date="2019" name="Int. J. Syst. Evol. Microbiol.">
        <title>The Global Catalogue of Microorganisms (GCM) 10K type strain sequencing project: providing services to taxonomists for standard genome sequencing and annotation.</title>
        <authorList>
            <consortium name="The Broad Institute Genomics Platform"/>
            <consortium name="The Broad Institute Genome Sequencing Center for Infectious Disease"/>
            <person name="Wu L."/>
            <person name="Ma J."/>
        </authorList>
    </citation>
    <scope>NUCLEOTIDE SEQUENCE [LARGE SCALE GENOMIC DNA]</scope>
    <source>
        <strain evidence="3">JCM 14560</strain>
    </source>
</reference>
<comment type="caution">
    <text evidence="2">The sequence shown here is derived from an EMBL/GenBank/DDBJ whole genome shotgun (WGS) entry which is preliminary data.</text>
</comment>
<sequence>MTDISVAEAREQLVSSVDRVLGARAAVAAAEDQLRVQLGRAAPAGVAFEVIEAQLGRLAAGPCEAPAATVPPSRAPEDEEDRGALLREDLARQLAGCETKKDALLVLYRRRIGPGDGRSRNAVTEALLAELRAHRITLDRGTANRYVEAFATAAGHSRLPATGAGRSAAR</sequence>
<keyword evidence="3" id="KW-1185">Reference proteome</keyword>
<gene>
    <name evidence="2" type="ORF">GCM10009760_61070</name>
</gene>
<evidence type="ECO:0000256" key="1">
    <source>
        <dbReference type="SAM" id="MobiDB-lite"/>
    </source>
</evidence>
<evidence type="ECO:0000313" key="2">
    <source>
        <dbReference type="EMBL" id="GAA2158227.1"/>
    </source>
</evidence>
<organism evidence="2 3">
    <name type="scientific">Kitasatospora kazusensis</name>
    <dbReference type="NCBI Taxonomy" id="407974"/>
    <lineage>
        <taxon>Bacteria</taxon>
        <taxon>Bacillati</taxon>
        <taxon>Actinomycetota</taxon>
        <taxon>Actinomycetes</taxon>
        <taxon>Kitasatosporales</taxon>
        <taxon>Streptomycetaceae</taxon>
        <taxon>Kitasatospora</taxon>
    </lineage>
</organism>
<feature type="region of interest" description="Disordered" evidence="1">
    <location>
        <begin position="64"/>
        <end position="83"/>
    </location>
</feature>
<proteinExistence type="predicted"/>
<dbReference type="EMBL" id="BAAANT010000066">
    <property type="protein sequence ID" value="GAA2158227.1"/>
    <property type="molecule type" value="Genomic_DNA"/>
</dbReference>
<dbReference type="Proteomes" id="UP001422759">
    <property type="component" value="Unassembled WGS sequence"/>
</dbReference>
<protein>
    <submittedName>
        <fullName evidence="2">Uncharacterized protein</fullName>
    </submittedName>
</protein>
<evidence type="ECO:0000313" key="3">
    <source>
        <dbReference type="Proteomes" id="UP001422759"/>
    </source>
</evidence>
<dbReference type="RefSeq" id="WP_344469498.1">
    <property type="nucleotide sequence ID" value="NZ_BAAANT010000066.1"/>
</dbReference>
<name>A0ABP5M3Y4_9ACTN</name>
<accession>A0ABP5M3Y4</accession>